<protein>
    <submittedName>
        <fullName evidence="2">Uncharacterized protein</fullName>
    </submittedName>
</protein>
<keyword evidence="3" id="KW-1185">Reference proteome</keyword>
<dbReference type="KEGG" id="tol:TOL_0475"/>
<keyword evidence="1" id="KW-0472">Membrane</keyword>
<dbReference type="PATRIC" id="fig|1298593.3.peg.454"/>
<keyword evidence="1" id="KW-0812">Transmembrane</keyword>
<dbReference type="HOGENOM" id="CLU_2653285_0_0_6"/>
<dbReference type="EMBL" id="HF680312">
    <property type="protein sequence ID" value="CCU70914.1"/>
    <property type="molecule type" value="Genomic_DNA"/>
</dbReference>
<dbReference type="AlphaFoldDB" id="M5DZI4"/>
<dbReference type="GeneID" id="79175462"/>
<name>M5DZI4_9GAMM</name>
<dbReference type="RefSeq" id="WP_015485654.1">
    <property type="nucleotide sequence ID" value="NC_020888.1"/>
</dbReference>
<reference evidence="2 3" key="1">
    <citation type="journal article" date="2013" name="Genome Announc.">
        <title>Genome Sequence of Thalassolituus oleivorans MIL-1 (DSM 14913T).</title>
        <authorList>
            <person name="Golyshin P.N."/>
            <person name="Werner J."/>
            <person name="Chernikova T.N."/>
            <person name="Tran H."/>
            <person name="Ferrer M."/>
            <person name="Yakimov M.M."/>
            <person name="Teeling H."/>
            <person name="Golyshina O.V."/>
        </authorList>
    </citation>
    <scope>NUCLEOTIDE SEQUENCE [LARGE SCALE GENOMIC DNA]</scope>
    <source>
        <strain evidence="2 3">MIL-1</strain>
    </source>
</reference>
<feature type="transmembrane region" description="Helical" evidence="1">
    <location>
        <begin position="12"/>
        <end position="33"/>
    </location>
</feature>
<gene>
    <name evidence="2" type="ORF">TOL_0475</name>
</gene>
<proteinExistence type="predicted"/>
<accession>M5DZI4</accession>
<organism evidence="2 3">
    <name type="scientific">Thalassolituus oleivorans MIL-1</name>
    <dbReference type="NCBI Taxonomy" id="1298593"/>
    <lineage>
        <taxon>Bacteria</taxon>
        <taxon>Pseudomonadati</taxon>
        <taxon>Pseudomonadota</taxon>
        <taxon>Gammaproteobacteria</taxon>
        <taxon>Oceanospirillales</taxon>
        <taxon>Oceanospirillaceae</taxon>
        <taxon>Thalassolituus</taxon>
    </lineage>
</organism>
<evidence type="ECO:0000256" key="1">
    <source>
        <dbReference type="SAM" id="Phobius"/>
    </source>
</evidence>
<evidence type="ECO:0000313" key="3">
    <source>
        <dbReference type="Proteomes" id="UP000011866"/>
    </source>
</evidence>
<keyword evidence="1" id="KW-1133">Transmembrane helix</keyword>
<dbReference type="Proteomes" id="UP000011866">
    <property type="component" value="Chromosome"/>
</dbReference>
<evidence type="ECO:0000313" key="2">
    <source>
        <dbReference type="EMBL" id="CCU70914.1"/>
    </source>
</evidence>
<feature type="transmembrane region" description="Helical" evidence="1">
    <location>
        <begin position="45"/>
        <end position="63"/>
    </location>
</feature>
<sequence>MIKLCDARGKQSTTLFFVSVSWVALLIKFLIAGMTLGPLGTMHEMSAMDFGSAVTAVLAIWLGREWTEKRKPEATQ</sequence>